<dbReference type="Gene3D" id="2.40.160.60">
    <property type="entry name" value="Outer membrane protein transport protein (OMPP1/FadL/TodX)"/>
    <property type="match status" value="1"/>
</dbReference>
<dbReference type="AlphaFoldDB" id="A0A1M4VMD0"/>
<reference evidence="3" key="1">
    <citation type="submission" date="2016-11" db="EMBL/GenBank/DDBJ databases">
        <authorList>
            <person name="Varghese N."/>
            <person name="Submissions S."/>
        </authorList>
    </citation>
    <scope>NUCLEOTIDE SEQUENCE [LARGE SCALE GENOMIC DNA]</scope>
    <source>
        <strain evidence="3">DSM 21264</strain>
    </source>
</reference>
<sequence length="381" mass="41762">MKHYRLMVVVCSFVAPVEAASWVADARGNGMGNTGVTTADFLLAPFYNPALTAVYRDHDDFGLLLPSVNLNVRDEDDTISIVDDLQDEIDRYEASGGSVDSATIAQMNRYLDELSDNAPLSVSGGIGVAMAIPHQTLAMNVYARGYVELFAEPKIAANTGNSAAAVQSRYEASSVDLLAFGYTELGVAFAKKYEFLQQQFSFGITPKYQWMRTYRQIASVKDFDWDDYDKSEVNKNALNLDIGAVWLKDVYRVGISVKDLFNHSIETFDGQNHYQLDTQVTVSAGYVGEFLSVAVDVDMTKQERFTGKNDDTQFVRFGIEGNAWGWGQLRAGYEIDTENTVDDAITFGLGISPGDAVSLDIAGSYAGEHQLGGSANLAFTF</sequence>
<gene>
    <name evidence="2" type="ORF">SAMN02745781_00753</name>
</gene>
<keyword evidence="1" id="KW-0732">Signal</keyword>
<evidence type="ECO:0000313" key="3">
    <source>
        <dbReference type="Proteomes" id="UP000184159"/>
    </source>
</evidence>
<dbReference type="EMBL" id="FQUH01000002">
    <property type="protein sequence ID" value="SHE70058.1"/>
    <property type="molecule type" value="Genomic_DNA"/>
</dbReference>
<protein>
    <submittedName>
        <fullName evidence="2">Plasmid transfer operon, TraF, protein</fullName>
    </submittedName>
</protein>
<organism evidence="2 3">
    <name type="scientific">Vibrio gazogenes DSM 21264 = NBRC 103151</name>
    <dbReference type="NCBI Taxonomy" id="1123492"/>
    <lineage>
        <taxon>Bacteria</taxon>
        <taxon>Pseudomonadati</taxon>
        <taxon>Pseudomonadota</taxon>
        <taxon>Gammaproteobacteria</taxon>
        <taxon>Vibrionales</taxon>
        <taxon>Vibrionaceae</taxon>
        <taxon>Vibrio</taxon>
    </lineage>
</organism>
<feature type="signal peptide" evidence="1">
    <location>
        <begin position="1"/>
        <end position="19"/>
    </location>
</feature>
<evidence type="ECO:0000313" key="2">
    <source>
        <dbReference type="EMBL" id="SHE70058.1"/>
    </source>
</evidence>
<dbReference type="Pfam" id="PF13729">
    <property type="entry name" value="TraF_2"/>
    <property type="match status" value="1"/>
</dbReference>
<keyword evidence="3" id="KW-1185">Reference proteome</keyword>
<dbReference type="Proteomes" id="UP000184159">
    <property type="component" value="Unassembled WGS sequence"/>
</dbReference>
<feature type="chain" id="PRO_5012092792" evidence="1">
    <location>
        <begin position="20"/>
        <end position="381"/>
    </location>
</feature>
<evidence type="ECO:0000256" key="1">
    <source>
        <dbReference type="SAM" id="SignalP"/>
    </source>
</evidence>
<proteinExistence type="predicted"/>
<dbReference type="InterPro" id="IPR032811">
    <property type="entry name" value="Put_conjugal_transfer"/>
</dbReference>
<name>A0A1M4VMD0_VIBGA</name>
<accession>A0A1M4VMD0</accession>
<dbReference type="RefSeq" id="WP_072955667.1">
    <property type="nucleotide sequence ID" value="NZ_FQUH01000002.1"/>
</dbReference>